<protein>
    <recommendedName>
        <fullName evidence="6 7">Ribonuclease P protein component</fullName>
        <shortName evidence="6">RNase P protein</shortName>
        <shortName evidence="6">RNaseP protein</shortName>
        <ecNumber evidence="6 7">3.1.26.5</ecNumber>
    </recommendedName>
    <alternativeName>
        <fullName evidence="6">Protein C5</fullName>
    </alternativeName>
</protein>
<dbReference type="AlphaFoldDB" id="A0A0H5BWW8"/>
<comment type="subunit">
    <text evidence="6">Consists of a catalytic RNA component (M1 or rnpB) and a protein subunit.</text>
</comment>
<evidence type="ECO:0000256" key="1">
    <source>
        <dbReference type="ARBA" id="ARBA00022694"/>
    </source>
</evidence>
<keyword evidence="5 6" id="KW-0694">RNA-binding</keyword>
<dbReference type="Proteomes" id="UP000242753">
    <property type="component" value="Chromosome I"/>
</dbReference>
<keyword evidence="4 6" id="KW-0378">Hydrolase</keyword>
<evidence type="ECO:0000256" key="5">
    <source>
        <dbReference type="ARBA" id="ARBA00022884"/>
    </source>
</evidence>
<dbReference type="GO" id="GO:0030677">
    <property type="term" value="C:ribonuclease P complex"/>
    <property type="evidence" value="ECO:0007669"/>
    <property type="project" value="TreeGrafter"/>
</dbReference>
<dbReference type="SUPFAM" id="SSF54211">
    <property type="entry name" value="Ribosomal protein S5 domain 2-like"/>
    <property type="match status" value="1"/>
</dbReference>
<dbReference type="InterPro" id="IPR020568">
    <property type="entry name" value="Ribosomal_Su5_D2-typ_SF"/>
</dbReference>
<comment type="function">
    <text evidence="6">RNaseP catalyzes the removal of the 5'-leader sequence from pre-tRNA to produce the mature 5'-terminus. It can also cleave other RNA substrates such as 4.5S RNA. The protein component plays an auxiliary but essential role in vivo by binding to the 5'-leader sequence and broadening the substrate specificity of the ribozyme.</text>
</comment>
<sequence length="115" mass="14423">MKFLFSRKYRLLMRSQFSYVLQNPNCYRGLYFVILGRNNKFSYPRIGLIVSSKYLKKSYQRNYIKRLIRESFRVHKNFLFFMDFVVIYKAKLINFKENFLKKELQRIWFLLYIRQ</sequence>
<dbReference type="HAMAP" id="MF_00227">
    <property type="entry name" value="RNase_P"/>
    <property type="match status" value="1"/>
</dbReference>
<keyword evidence="1 6" id="KW-0819">tRNA processing</keyword>
<evidence type="ECO:0000313" key="8">
    <source>
        <dbReference type="EMBL" id="CEN32240.1"/>
    </source>
</evidence>
<dbReference type="NCBIfam" id="TIGR00188">
    <property type="entry name" value="rnpA"/>
    <property type="match status" value="1"/>
</dbReference>
<dbReference type="PATRIC" id="fig|1594731.3.peg.281"/>
<proteinExistence type="inferred from homology"/>
<organism evidence="8 9">
    <name type="scientific">Candidatus Westeberhardia cardiocondylae</name>
    <dbReference type="NCBI Taxonomy" id="1594731"/>
    <lineage>
        <taxon>Bacteria</taxon>
        <taxon>Pseudomonadati</taxon>
        <taxon>Pseudomonadota</taxon>
        <taxon>Gammaproteobacteria</taxon>
        <taxon>Enterobacterales</taxon>
        <taxon>Enterobacteriaceae</taxon>
        <taxon>ant endosymbionts</taxon>
        <taxon>Candidatus Westeberhardia</taxon>
    </lineage>
</organism>
<dbReference type="Gene3D" id="3.30.230.10">
    <property type="match status" value="1"/>
</dbReference>
<dbReference type="Pfam" id="PF00825">
    <property type="entry name" value="Ribonuclease_P"/>
    <property type="match status" value="1"/>
</dbReference>
<dbReference type="InterPro" id="IPR000100">
    <property type="entry name" value="RNase_P"/>
</dbReference>
<dbReference type="STRING" id="1594731.WEOB_304"/>
<dbReference type="GO" id="GO:0001682">
    <property type="term" value="P:tRNA 5'-leader removal"/>
    <property type="evidence" value="ECO:0007669"/>
    <property type="project" value="UniProtKB-UniRule"/>
</dbReference>
<evidence type="ECO:0000256" key="2">
    <source>
        <dbReference type="ARBA" id="ARBA00022722"/>
    </source>
</evidence>
<gene>
    <name evidence="6 8" type="primary">rnpA</name>
    <name evidence="8" type="ORF">WEOB_304</name>
</gene>
<dbReference type="GO" id="GO:0042781">
    <property type="term" value="F:3'-tRNA processing endoribonuclease activity"/>
    <property type="evidence" value="ECO:0007669"/>
    <property type="project" value="TreeGrafter"/>
</dbReference>
<dbReference type="PANTHER" id="PTHR33992">
    <property type="entry name" value="RIBONUCLEASE P PROTEIN COMPONENT"/>
    <property type="match status" value="1"/>
</dbReference>
<accession>A0A0H5BWW8</accession>
<dbReference type="PANTHER" id="PTHR33992:SF1">
    <property type="entry name" value="RIBONUCLEASE P PROTEIN COMPONENT"/>
    <property type="match status" value="1"/>
</dbReference>
<reference evidence="9" key="1">
    <citation type="submission" date="2015-01" db="EMBL/GenBank/DDBJ databases">
        <authorList>
            <person name="Manzano-Marin A."/>
            <person name="Manzano-Marin A."/>
        </authorList>
    </citation>
    <scope>NUCLEOTIDE SEQUENCE [LARGE SCALE GENOMIC DNA]</scope>
    <source>
        <strain evidence="9">obscurior</strain>
    </source>
</reference>
<dbReference type="GO" id="GO:0004526">
    <property type="term" value="F:ribonuclease P activity"/>
    <property type="evidence" value="ECO:0007669"/>
    <property type="project" value="UniProtKB-UniRule"/>
</dbReference>
<dbReference type="RefSeq" id="WP_281263783.1">
    <property type="nucleotide sequence ID" value="NZ_LN774881.1"/>
</dbReference>
<evidence type="ECO:0000256" key="3">
    <source>
        <dbReference type="ARBA" id="ARBA00022759"/>
    </source>
</evidence>
<dbReference type="GO" id="GO:0000049">
    <property type="term" value="F:tRNA binding"/>
    <property type="evidence" value="ECO:0007669"/>
    <property type="project" value="UniProtKB-UniRule"/>
</dbReference>
<keyword evidence="3 6" id="KW-0255">Endonuclease</keyword>
<dbReference type="EC" id="3.1.26.5" evidence="6 7"/>
<evidence type="ECO:0000256" key="4">
    <source>
        <dbReference type="ARBA" id="ARBA00022801"/>
    </source>
</evidence>
<comment type="catalytic activity">
    <reaction evidence="6">
        <text>Endonucleolytic cleavage of RNA, removing 5'-extranucleotides from tRNA precursor.</text>
        <dbReference type="EC" id="3.1.26.5"/>
    </reaction>
</comment>
<evidence type="ECO:0000256" key="7">
    <source>
        <dbReference type="NCBIfam" id="TIGR00188"/>
    </source>
</evidence>
<dbReference type="EMBL" id="LN774881">
    <property type="protein sequence ID" value="CEN32240.1"/>
    <property type="molecule type" value="Genomic_DNA"/>
</dbReference>
<evidence type="ECO:0000313" key="9">
    <source>
        <dbReference type="Proteomes" id="UP000242753"/>
    </source>
</evidence>
<dbReference type="InterPro" id="IPR014721">
    <property type="entry name" value="Ribsml_uS5_D2-typ_fold_subgr"/>
</dbReference>
<keyword evidence="2 6" id="KW-0540">Nuclease</keyword>
<keyword evidence="9" id="KW-1185">Reference proteome</keyword>
<dbReference type="KEGG" id="wca:WEOB_304"/>
<comment type="similarity">
    <text evidence="6">Belongs to the RnpA family.</text>
</comment>
<evidence type="ECO:0000256" key="6">
    <source>
        <dbReference type="HAMAP-Rule" id="MF_00227"/>
    </source>
</evidence>
<name>A0A0H5BWW8_9ENTR</name>